<dbReference type="InterPro" id="IPR020846">
    <property type="entry name" value="MFS_dom"/>
</dbReference>
<dbReference type="PRINTS" id="PR00171">
    <property type="entry name" value="SUGRTRNSPORT"/>
</dbReference>
<accession>A0A562SPD5</accession>
<dbReference type="PANTHER" id="PTHR48020:SF12">
    <property type="entry name" value="PROTON MYO-INOSITOL COTRANSPORTER"/>
    <property type="match status" value="1"/>
</dbReference>
<dbReference type="InterPro" id="IPR003663">
    <property type="entry name" value="Sugar/inositol_transpt"/>
</dbReference>
<dbReference type="InterPro" id="IPR005828">
    <property type="entry name" value="MFS_sugar_transport-like"/>
</dbReference>
<feature type="transmembrane region" description="Helical" evidence="8">
    <location>
        <begin position="304"/>
        <end position="325"/>
    </location>
</feature>
<dbReference type="Gene3D" id="1.20.1250.20">
    <property type="entry name" value="MFS general substrate transporter like domains"/>
    <property type="match status" value="1"/>
</dbReference>
<dbReference type="GO" id="GO:0016020">
    <property type="term" value="C:membrane"/>
    <property type="evidence" value="ECO:0007669"/>
    <property type="project" value="UniProtKB-SubCell"/>
</dbReference>
<evidence type="ECO:0000313" key="10">
    <source>
        <dbReference type="EMBL" id="TWI83145.1"/>
    </source>
</evidence>
<evidence type="ECO:0000256" key="4">
    <source>
        <dbReference type="ARBA" id="ARBA00022692"/>
    </source>
</evidence>
<feature type="transmembrane region" description="Helical" evidence="8">
    <location>
        <begin position="331"/>
        <end position="355"/>
    </location>
</feature>
<keyword evidence="3 7" id="KW-0813">Transport</keyword>
<keyword evidence="4 8" id="KW-0812">Transmembrane</keyword>
<gene>
    <name evidence="10" type="ORF">IQ13_1251</name>
</gene>
<dbReference type="PANTHER" id="PTHR48020">
    <property type="entry name" value="PROTON MYO-INOSITOL COTRANSPORTER"/>
    <property type="match status" value="1"/>
</dbReference>
<dbReference type="EMBL" id="VLLE01000003">
    <property type="protein sequence ID" value="TWI83145.1"/>
    <property type="molecule type" value="Genomic_DNA"/>
</dbReference>
<feature type="transmembrane region" description="Helical" evidence="8">
    <location>
        <begin position="99"/>
        <end position="120"/>
    </location>
</feature>
<dbReference type="Proteomes" id="UP000316167">
    <property type="component" value="Unassembled WGS sequence"/>
</dbReference>
<evidence type="ECO:0000256" key="2">
    <source>
        <dbReference type="ARBA" id="ARBA00010992"/>
    </source>
</evidence>
<keyword evidence="11" id="KW-1185">Reference proteome</keyword>
<protein>
    <submittedName>
        <fullName evidence="10">Sugar porter (SP) family MFS transporter</fullName>
    </submittedName>
</protein>
<evidence type="ECO:0000256" key="7">
    <source>
        <dbReference type="RuleBase" id="RU003346"/>
    </source>
</evidence>
<feature type="transmembrane region" description="Helical" evidence="8">
    <location>
        <begin position="44"/>
        <end position="62"/>
    </location>
</feature>
<dbReference type="InterPro" id="IPR050814">
    <property type="entry name" value="Myo-inositol_Transporter"/>
</dbReference>
<feature type="domain" description="Major facilitator superfamily (MFS) profile" evidence="9">
    <location>
        <begin position="8"/>
        <end position="421"/>
    </location>
</feature>
<comment type="subcellular location">
    <subcellularLocation>
        <location evidence="1">Membrane</location>
        <topology evidence="1">Multi-pass membrane protein</topology>
    </subcellularLocation>
</comment>
<dbReference type="NCBIfam" id="TIGR00879">
    <property type="entry name" value="SP"/>
    <property type="match status" value="1"/>
</dbReference>
<dbReference type="AlphaFoldDB" id="A0A562SPD5"/>
<dbReference type="RefSeq" id="WP_199758198.1">
    <property type="nucleotide sequence ID" value="NZ_VLLE01000003.1"/>
</dbReference>
<dbReference type="PROSITE" id="PS00217">
    <property type="entry name" value="SUGAR_TRANSPORT_2"/>
    <property type="match status" value="1"/>
</dbReference>
<organism evidence="10 11">
    <name type="scientific">Lacibacter cauensis</name>
    <dbReference type="NCBI Taxonomy" id="510947"/>
    <lineage>
        <taxon>Bacteria</taxon>
        <taxon>Pseudomonadati</taxon>
        <taxon>Bacteroidota</taxon>
        <taxon>Chitinophagia</taxon>
        <taxon>Chitinophagales</taxon>
        <taxon>Chitinophagaceae</taxon>
        <taxon>Lacibacter</taxon>
    </lineage>
</organism>
<keyword evidence="6 8" id="KW-0472">Membrane</keyword>
<dbReference type="SUPFAM" id="SSF103473">
    <property type="entry name" value="MFS general substrate transporter"/>
    <property type="match status" value="1"/>
</dbReference>
<comment type="caution">
    <text evidence="10">The sequence shown here is derived from an EMBL/GenBank/DDBJ whole genome shotgun (WGS) entry which is preliminary data.</text>
</comment>
<evidence type="ECO:0000256" key="1">
    <source>
        <dbReference type="ARBA" id="ARBA00004141"/>
    </source>
</evidence>
<feature type="transmembrane region" description="Helical" evidence="8">
    <location>
        <begin position="273"/>
        <end position="297"/>
    </location>
</feature>
<comment type="similarity">
    <text evidence="2 7">Belongs to the major facilitator superfamily. Sugar transporter (TC 2.A.1.1) family.</text>
</comment>
<keyword evidence="5 8" id="KW-1133">Transmembrane helix</keyword>
<evidence type="ECO:0000256" key="3">
    <source>
        <dbReference type="ARBA" id="ARBA00022448"/>
    </source>
</evidence>
<reference evidence="10 11" key="1">
    <citation type="journal article" date="2015" name="Stand. Genomic Sci.">
        <title>Genomic Encyclopedia of Bacterial and Archaeal Type Strains, Phase III: the genomes of soil and plant-associated and newly described type strains.</title>
        <authorList>
            <person name="Whitman W.B."/>
            <person name="Woyke T."/>
            <person name="Klenk H.P."/>
            <person name="Zhou Y."/>
            <person name="Lilburn T.G."/>
            <person name="Beck B.J."/>
            <person name="De Vos P."/>
            <person name="Vandamme P."/>
            <person name="Eisen J.A."/>
            <person name="Garrity G."/>
            <person name="Hugenholtz P."/>
            <person name="Kyrpides N.C."/>
        </authorList>
    </citation>
    <scope>NUCLEOTIDE SEQUENCE [LARGE SCALE GENOMIC DNA]</scope>
    <source>
        <strain evidence="10 11">CGMCC 1.7271</strain>
    </source>
</reference>
<evidence type="ECO:0000313" key="11">
    <source>
        <dbReference type="Proteomes" id="UP000316167"/>
    </source>
</evidence>
<feature type="transmembrane region" description="Helical" evidence="8">
    <location>
        <begin position="396"/>
        <end position="414"/>
    </location>
</feature>
<feature type="transmembrane region" description="Helical" evidence="8">
    <location>
        <begin position="132"/>
        <end position="153"/>
    </location>
</feature>
<evidence type="ECO:0000259" key="9">
    <source>
        <dbReference type="PROSITE" id="PS50850"/>
    </source>
</evidence>
<sequence>MNKKIILWSIAVGLGGLLFGMDVAVISGAENAIQQLWQLSDWTHGTAIAMALYGTAFGAAFGNIPANKIGRKKSLIWIGIIFLVSSVGAALAPDVYSFMFFRFLSGLSIGASSVVAPVYISEIAPAKYRGRLVISFQMNIVAGILLAYLSNYLLQGVGGANDWRWMLGIVALPSLLFSLIMMVVPETPRWLLLFKNDEAHAREVLAITEDDIDKTINEIKASATQTKEPLFNKKFYKPLLLAFLLATFNQLSGINAIIYFAPRVFEMAGLAKASAFLGTVGIGVVNLAFTILGWSLIDKFGRRTLMFIGSIGYIISLSLIAWSFNTGASDYIVYYVFLFIAAHAVGQGAVIWVFISEIFPNSVRAAGTSFGSLTHWAWAAVVAQVFPYFAGNVGGTTIFGFFALMMVLQLIYVWRMMPETKGIALEDMDKATVVLH</sequence>
<proteinExistence type="inferred from homology"/>
<evidence type="ECO:0000256" key="6">
    <source>
        <dbReference type="ARBA" id="ARBA00023136"/>
    </source>
</evidence>
<dbReference type="PROSITE" id="PS50850">
    <property type="entry name" value="MFS"/>
    <property type="match status" value="1"/>
</dbReference>
<name>A0A562SPD5_9BACT</name>
<dbReference type="GO" id="GO:0022857">
    <property type="term" value="F:transmembrane transporter activity"/>
    <property type="evidence" value="ECO:0007669"/>
    <property type="project" value="InterPro"/>
</dbReference>
<feature type="transmembrane region" description="Helical" evidence="8">
    <location>
        <begin position="165"/>
        <end position="184"/>
    </location>
</feature>
<feature type="transmembrane region" description="Helical" evidence="8">
    <location>
        <begin position="239"/>
        <end position="261"/>
    </location>
</feature>
<dbReference type="InterPro" id="IPR005829">
    <property type="entry name" value="Sugar_transporter_CS"/>
</dbReference>
<evidence type="ECO:0000256" key="5">
    <source>
        <dbReference type="ARBA" id="ARBA00022989"/>
    </source>
</evidence>
<feature type="transmembrane region" description="Helical" evidence="8">
    <location>
        <begin position="74"/>
        <end position="93"/>
    </location>
</feature>
<feature type="transmembrane region" description="Helical" evidence="8">
    <location>
        <begin position="367"/>
        <end position="390"/>
    </location>
</feature>
<dbReference type="Pfam" id="PF00083">
    <property type="entry name" value="Sugar_tr"/>
    <property type="match status" value="1"/>
</dbReference>
<evidence type="ECO:0000256" key="8">
    <source>
        <dbReference type="SAM" id="Phobius"/>
    </source>
</evidence>
<dbReference type="InterPro" id="IPR036259">
    <property type="entry name" value="MFS_trans_sf"/>
</dbReference>